<reference evidence="4" key="3">
    <citation type="submission" date="2025-04" db="UniProtKB">
        <authorList>
            <consortium name="RefSeq"/>
        </authorList>
    </citation>
    <scope>IDENTIFICATION</scope>
    <source>
        <strain evidence="4">CBS 304.34</strain>
    </source>
</reference>
<dbReference type="GeneID" id="54461404"/>
<organism evidence="2">
    <name type="scientific">Mytilinidion resinicola</name>
    <dbReference type="NCBI Taxonomy" id="574789"/>
    <lineage>
        <taxon>Eukaryota</taxon>
        <taxon>Fungi</taxon>
        <taxon>Dikarya</taxon>
        <taxon>Ascomycota</taxon>
        <taxon>Pezizomycotina</taxon>
        <taxon>Dothideomycetes</taxon>
        <taxon>Pleosporomycetidae</taxon>
        <taxon>Mytilinidiales</taxon>
        <taxon>Mytilinidiaceae</taxon>
        <taxon>Mytilinidion</taxon>
    </lineage>
</organism>
<evidence type="ECO:0000313" key="4">
    <source>
        <dbReference type="RefSeq" id="XP_033574372.1"/>
    </source>
</evidence>
<sequence>MWANVPPPKRPSPRRPSPVSLLRRPSPVSPLRGPPRKPLNCAQRAPQWAKDNVDWINAAGPAHKTGVPFPLFRSTFKSKEFELKEVDKLRFIPEDPISVNTVKFPILALPRELRDHIYSFLWPAETPEEISLTLSHLPTTPSLSRANQQLRIETLPYFIQGHIFNVRDSADLKGFREWLDELSNKWNFEAYGAIRHLRFMEWGGRGSWLQGGSEEVDFLRQCSNITTLEIICGLGCGAILPQHRRNDEVSSLRCNI</sequence>
<gene>
    <name evidence="2 4" type="ORF">BDZ99DRAFT_465290</name>
</gene>
<accession>A0A6A6YFR1</accession>
<evidence type="ECO:0000313" key="3">
    <source>
        <dbReference type="Proteomes" id="UP000504636"/>
    </source>
</evidence>
<dbReference type="RefSeq" id="XP_033574372.1">
    <property type="nucleotide sequence ID" value="XM_033720511.1"/>
</dbReference>
<reference evidence="4" key="2">
    <citation type="submission" date="2020-04" db="EMBL/GenBank/DDBJ databases">
        <authorList>
            <consortium name="NCBI Genome Project"/>
        </authorList>
    </citation>
    <scope>NUCLEOTIDE SEQUENCE</scope>
    <source>
        <strain evidence="4">CBS 304.34</strain>
    </source>
</reference>
<dbReference type="Proteomes" id="UP000504636">
    <property type="component" value="Unplaced"/>
</dbReference>
<dbReference type="AlphaFoldDB" id="A0A6A6YFR1"/>
<proteinExistence type="predicted"/>
<dbReference type="EMBL" id="MU003705">
    <property type="protein sequence ID" value="KAF2807408.1"/>
    <property type="molecule type" value="Genomic_DNA"/>
</dbReference>
<reference evidence="2 4" key="1">
    <citation type="journal article" date="2020" name="Stud. Mycol.">
        <title>101 Dothideomycetes genomes: a test case for predicting lifestyles and emergence of pathogens.</title>
        <authorList>
            <person name="Haridas S."/>
            <person name="Albert R."/>
            <person name="Binder M."/>
            <person name="Bloem J."/>
            <person name="Labutti K."/>
            <person name="Salamov A."/>
            <person name="Andreopoulos B."/>
            <person name="Baker S."/>
            <person name="Barry K."/>
            <person name="Bills G."/>
            <person name="Bluhm B."/>
            <person name="Cannon C."/>
            <person name="Castanera R."/>
            <person name="Culley D."/>
            <person name="Daum C."/>
            <person name="Ezra D."/>
            <person name="Gonzalez J."/>
            <person name="Henrissat B."/>
            <person name="Kuo A."/>
            <person name="Liang C."/>
            <person name="Lipzen A."/>
            <person name="Lutzoni F."/>
            <person name="Magnuson J."/>
            <person name="Mondo S."/>
            <person name="Nolan M."/>
            <person name="Ohm R."/>
            <person name="Pangilinan J."/>
            <person name="Park H.-J."/>
            <person name="Ramirez L."/>
            <person name="Alfaro M."/>
            <person name="Sun H."/>
            <person name="Tritt A."/>
            <person name="Yoshinaga Y."/>
            <person name="Zwiers L.-H."/>
            <person name="Turgeon B."/>
            <person name="Goodwin S."/>
            <person name="Spatafora J."/>
            <person name="Crous P."/>
            <person name="Grigoriev I."/>
        </authorList>
    </citation>
    <scope>NUCLEOTIDE SEQUENCE</scope>
    <source>
        <strain evidence="2 4">CBS 304.34</strain>
    </source>
</reference>
<dbReference type="InterPro" id="IPR038883">
    <property type="entry name" value="AN11006-like"/>
</dbReference>
<dbReference type="PANTHER" id="PTHR42085">
    <property type="entry name" value="F-BOX DOMAIN-CONTAINING PROTEIN"/>
    <property type="match status" value="1"/>
</dbReference>
<evidence type="ECO:0000313" key="2">
    <source>
        <dbReference type="EMBL" id="KAF2807408.1"/>
    </source>
</evidence>
<dbReference type="OrthoDB" id="3650883at2759"/>
<evidence type="ECO:0000256" key="1">
    <source>
        <dbReference type="SAM" id="MobiDB-lite"/>
    </source>
</evidence>
<evidence type="ECO:0008006" key="5">
    <source>
        <dbReference type="Google" id="ProtNLM"/>
    </source>
</evidence>
<feature type="region of interest" description="Disordered" evidence="1">
    <location>
        <begin position="1"/>
        <end position="41"/>
    </location>
</feature>
<feature type="compositionally biased region" description="Low complexity" evidence="1">
    <location>
        <begin position="17"/>
        <end position="31"/>
    </location>
</feature>
<name>A0A6A6YFR1_9PEZI</name>
<keyword evidence="3" id="KW-1185">Reference proteome</keyword>
<protein>
    <recommendedName>
        <fullName evidence="5">F-box domain-containing protein</fullName>
    </recommendedName>
</protein>
<feature type="compositionally biased region" description="Pro residues" evidence="1">
    <location>
        <begin position="1"/>
        <end position="16"/>
    </location>
</feature>
<dbReference type="PANTHER" id="PTHR42085:SF2">
    <property type="entry name" value="F-BOX DOMAIN-CONTAINING PROTEIN"/>
    <property type="match status" value="1"/>
</dbReference>